<evidence type="ECO:0000313" key="3">
    <source>
        <dbReference type="EMBL" id="SUQ65962.1"/>
    </source>
</evidence>
<evidence type="ECO:0000256" key="1">
    <source>
        <dbReference type="SAM" id="MobiDB-lite"/>
    </source>
</evidence>
<accession>A0A380T6X4</accession>
<evidence type="ECO:0000313" key="4">
    <source>
        <dbReference type="Proteomes" id="UP000255177"/>
    </source>
</evidence>
<keyword evidence="4" id="KW-1185">Reference proteome</keyword>
<feature type="compositionally biased region" description="Basic and acidic residues" evidence="1">
    <location>
        <begin position="67"/>
        <end position="80"/>
    </location>
</feature>
<dbReference type="AlphaFoldDB" id="A0A380T6X4"/>
<proteinExistence type="predicted"/>
<sequence>MKNILTLGALLVFAIHNIAFAEGGSDRLIERMAVRAQALPGDQQNAENNIGNTVKSEGESAGNDVRNTVKSEEGDPSERG</sequence>
<dbReference type="RefSeq" id="WP_115089566.1">
    <property type="nucleotide sequence ID" value="NZ_CBCSFG010000017.1"/>
</dbReference>
<name>A0A380T6X4_9PSED</name>
<feature type="compositionally biased region" description="Polar residues" evidence="1">
    <location>
        <begin position="42"/>
        <end position="55"/>
    </location>
</feature>
<reference evidence="4" key="1">
    <citation type="submission" date="2018-07" db="EMBL/GenBank/DDBJ databases">
        <authorList>
            <person name="Blom J."/>
        </authorList>
    </citation>
    <scope>NUCLEOTIDE SEQUENCE [LARGE SCALE GENOMIC DNA]</scope>
    <source>
        <strain evidence="4">CCOS 864</strain>
    </source>
</reference>
<dbReference type="EMBL" id="UIDD01000013">
    <property type="protein sequence ID" value="SUQ65962.1"/>
    <property type="molecule type" value="Genomic_DNA"/>
</dbReference>
<evidence type="ECO:0008006" key="5">
    <source>
        <dbReference type="Google" id="ProtNLM"/>
    </source>
</evidence>
<keyword evidence="2" id="KW-0732">Signal</keyword>
<feature type="region of interest" description="Disordered" evidence="1">
    <location>
        <begin position="40"/>
        <end position="80"/>
    </location>
</feature>
<organism evidence="3 4">
    <name type="scientific">Pseudomonas wadenswilerensis</name>
    <dbReference type="NCBI Taxonomy" id="1785161"/>
    <lineage>
        <taxon>Bacteria</taxon>
        <taxon>Pseudomonadati</taxon>
        <taxon>Pseudomonadota</taxon>
        <taxon>Gammaproteobacteria</taxon>
        <taxon>Pseudomonadales</taxon>
        <taxon>Pseudomonadaceae</taxon>
        <taxon>Pseudomonas</taxon>
    </lineage>
</organism>
<evidence type="ECO:0000256" key="2">
    <source>
        <dbReference type="SAM" id="SignalP"/>
    </source>
</evidence>
<dbReference type="Proteomes" id="UP000255177">
    <property type="component" value="Unassembled WGS sequence"/>
</dbReference>
<feature type="chain" id="PRO_5016862664" description="Secreted protein" evidence="2">
    <location>
        <begin position="22"/>
        <end position="80"/>
    </location>
</feature>
<gene>
    <name evidence="3" type="ORF">CCOS864_05442</name>
</gene>
<protein>
    <recommendedName>
        <fullName evidence="5">Secreted protein</fullName>
    </recommendedName>
</protein>
<feature type="signal peptide" evidence="2">
    <location>
        <begin position="1"/>
        <end position="21"/>
    </location>
</feature>